<dbReference type="InterPro" id="IPR022304">
    <property type="entry name" value="ICE_PFGI_1_ParB"/>
</dbReference>
<evidence type="ECO:0000313" key="2">
    <source>
        <dbReference type="EMBL" id="MFC2973887.1"/>
    </source>
</evidence>
<evidence type="ECO:0000256" key="1">
    <source>
        <dbReference type="SAM" id="MobiDB-lite"/>
    </source>
</evidence>
<dbReference type="SUPFAM" id="SSF110849">
    <property type="entry name" value="ParB/Sulfiredoxin"/>
    <property type="match status" value="1"/>
</dbReference>
<gene>
    <name evidence="2" type="ORF">ACFOJE_16930</name>
</gene>
<evidence type="ECO:0000313" key="3">
    <source>
        <dbReference type="Proteomes" id="UP001595457"/>
    </source>
</evidence>
<dbReference type="Proteomes" id="UP001595457">
    <property type="component" value="Unassembled WGS sequence"/>
</dbReference>
<comment type="caution">
    <text evidence="2">The sequence shown here is derived from an EMBL/GenBank/DDBJ whole genome shotgun (WGS) entry which is preliminary data.</text>
</comment>
<sequence length="590" mass="65235">MSNKLSQEQLAGRMLHGGFERKAPAVQRLPDPVADTPMYLTLDDIAPYDTNPRTTRNEKYDEIKQSIRERGLDHPPSITRRPGADKFMIRDGGNTRLTILRELWQETKDERYYRLHCLFRPWNAERGELVVLTGHLAENDVRGDLMFIERAVGVDRARQLYEQENGGQAISQRELARRLKADGYPISHSHISRMQETIRVLLPAIPTLLYSGLGKPQIEKLLSLHSAAEQVWNDWLTEKGPDAEVPNTEFEPLFQNVLSTFENNDTQEFVYRSVQDELIGQMALLTGVGYESILRALDDKQKGLRRSNLIPLPEALPEELAAESIQTLPAPLAGETTPPAVATPTREARDRATPTTPPSQPKSVPAPTDTGTGNADAASTEHLSDEERQARIDGHIVTPVQTSARVEQIRRQIAAADGETLPDFNANALVSIPVQAGGLHPISDVWYIERVNNFPHELRPICADLAREIASLAGLDPALIQSAAGGLGFTCEEPAEDQLDALSDAAFHAKLLLQSLSGVWLVALQVDPEQTRAAVVEFEFAAQLGALLLGQPARADQPAQLADRLSDAAVVKLFRLIRLGRRLVELETEA</sequence>
<feature type="compositionally biased region" description="Basic and acidic residues" evidence="1">
    <location>
        <begin position="382"/>
        <end position="392"/>
    </location>
</feature>
<organism evidence="2 3">
    <name type="scientific">Azotobacter bryophylli</name>
    <dbReference type="NCBI Taxonomy" id="1986537"/>
    <lineage>
        <taxon>Bacteria</taxon>
        <taxon>Pseudomonadati</taxon>
        <taxon>Pseudomonadota</taxon>
        <taxon>Gammaproteobacteria</taxon>
        <taxon>Pseudomonadales</taxon>
        <taxon>Pseudomonadaceae</taxon>
        <taxon>Azotobacter</taxon>
    </lineage>
</organism>
<dbReference type="NCBIfam" id="TIGR03764">
    <property type="entry name" value="ICE_PFGI_1_parB"/>
    <property type="match status" value="1"/>
</dbReference>
<accession>A0ABV7AZD7</accession>
<dbReference type="InterPro" id="IPR036086">
    <property type="entry name" value="ParB/Sulfiredoxin_sf"/>
</dbReference>
<dbReference type="EMBL" id="JBHRSJ010000034">
    <property type="protein sequence ID" value="MFC2973887.1"/>
    <property type="molecule type" value="Genomic_DNA"/>
</dbReference>
<dbReference type="RefSeq" id="WP_377815812.1">
    <property type="nucleotide sequence ID" value="NZ_JBHRSJ010000034.1"/>
</dbReference>
<proteinExistence type="predicted"/>
<keyword evidence="3" id="KW-1185">Reference proteome</keyword>
<name>A0ABV7AZD7_9GAMM</name>
<feature type="region of interest" description="Disordered" evidence="1">
    <location>
        <begin position="329"/>
        <end position="392"/>
    </location>
</feature>
<reference evidence="3" key="1">
    <citation type="journal article" date="2019" name="Int. J. Syst. Evol. Microbiol.">
        <title>The Global Catalogue of Microorganisms (GCM) 10K type strain sequencing project: providing services to taxonomists for standard genome sequencing and annotation.</title>
        <authorList>
            <consortium name="The Broad Institute Genomics Platform"/>
            <consortium name="The Broad Institute Genome Sequencing Center for Infectious Disease"/>
            <person name="Wu L."/>
            <person name="Ma J."/>
        </authorList>
    </citation>
    <scope>NUCLEOTIDE SEQUENCE [LARGE SCALE GENOMIC DNA]</scope>
    <source>
        <strain evidence="3">KCTC 62195</strain>
    </source>
</reference>
<protein>
    <submittedName>
        <fullName evidence="2">ParB family protein</fullName>
    </submittedName>
</protein>